<keyword evidence="1" id="KW-1133">Transmembrane helix</keyword>
<reference evidence="2" key="1">
    <citation type="submission" date="2021-01" db="EMBL/GenBank/DDBJ databases">
        <title>Whole genome shotgun sequence of Virgisporangium aliadipatigenens NBRC 105644.</title>
        <authorList>
            <person name="Komaki H."/>
            <person name="Tamura T."/>
        </authorList>
    </citation>
    <scope>NUCLEOTIDE SEQUENCE</scope>
    <source>
        <strain evidence="2">NBRC 105644</strain>
    </source>
</reference>
<dbReference type="AlphaFoldDB" id="A0A8J3YPE8"/>
<gene>
    <name evidence="2" type="ORF">Val02_42640</name>
</gene>
<protein>
    <submittedName>
        <fullName evidence="2">Uncharacterized protein</fullName>
    </submittedName>
</protein>
<accession>A0A8J3YPE8</accession>
<keyword evidence="1" id="KW-0472">Membrane</keyword>
<proteinExistence type="predicted"/>
<keyword evidence="1" id="KW-0812">Transmembrane</keyword>
<keyword evidence="3" id="KW-1185">Reference proteome</keyword>
<sequence>MAATLPLGFLLMGVLSGALALGGAVDLSTGLTLCGICLVVSLVLFGLAMRENTRELDRHFAQNAVRGVARVCDYAQIGPLSRRDGTGRLDLEIELELPTGFLARHRYWTWVPAIDVARLTTIGRFPCLATTDEPPKVRLYVRRDVADETLDGKFLTLQPR</sequence>
<dbReference type="EMBL" id="BOPF01000014">
    <property type="protein sequence ID" value="GIJ47378.1"/>
    <property type="molecule type" value="Genomic_DNA"/>
</dbReference>
<dbReference type="Proteomes" id="UP000619260">
    <property type="component" value="Unassembled WGS sequence"/>
</dbReference>
<feature type="transmembrane region" description="Helical" evidence="1">
    <location>
        <begin position="30"/>
        <end position="49"/>
    </location>
</feature>
<comment type="caution">
    <text evidence="2">The sequence shown here is derived from an EMBL/GenBank/DDBJ whole genome shotgun (WGS) entry which is preliminary data.</text>
</comment>
<name>A0A8J3YPE8_9ACTN</name>
<evidence type="ECO:0000313" key="2">
    <source>
        <dbReference type="EMBL" id="GIJ47378.1"/>
    </source>
</evidence>
<evidence type="ECO:0000313" key="3">
    <source>
        <dbReference type="Proteomes" id="UP000619260"/>
    </source>
</evidence>
<evidence type="ECO:0000256" key="1">
    <source>
        <dbReference type="SAM" id="Phobius"/>
    </source>
</evidence>
<organism evidence="2 3">
    <name type="scientific">Virgisporangium aliadipatigenens</name>
    <dbReference type="NCBI Taxonomy" id="741659"/>
    <lineage>
        <taxon>Bacteria</taxon>
        <taxon>Bacillati</taxon>
        <taxon>Actinomycetota</taxon>
        <taxon>Actinomycetes</taxon>
        <taxon>Micromonosporales</taxon>
        <taxon>Micromonosporaceae</taxon>
        <taxon>Virgisporangium</taxon>
    </lineage>
</organism>